<comment type="caution">
    <text evidence="1">The sequence shown here is derived from an EMBL/GenBank/DDBJ whole genome shotgun (WGS) entry which is preliminary data.</text>
</comment>
<evidence type="ECO:0000313" key="2">
    <source>
        <dbReference type="Proteomes" id="UP000002945"/>
    </source>
</evidence>
<accession>A9DJ81</accession>
<sequence>MVGVFGKLKIGKSSNAVKKLKEITTDSFRFSVLELLERA</sequence>
<dbReference type="STRING" id="391587.KAOT1_12557"/>
<dbReference type="AlphaFoldDB" id="A9DJ81"/>
<evidence type="ECO:0000313" key="1">
    <source>
        <dbReference type="EMBL" id="EDP98047.1"/>
    </source>
</evidence>
<keyword evidence="2" id="KW-1185">Reference proteome</keyword>
<organism evidence="1 2">
    <name type="scientific">Kordia algicida OT-1</name>
    <dbReference type="NCBI Taxonomy" id="391587"/>
    <lineage>
        <taxon>Bacteria</taxon>
        <taxon>Pseudomonadati</taxon>
        <taxon>Bacteroidota</taxon>
        <taxon>Flavobacteriia</taxon>
        <taxon>Flavobacteriales</taxon>
        <taxon>Flavobacteriaceae</taxon>
        <taxon>Kordia</taxon>
    </lineage>
</organism>
<gene>
    <name evidence="1" type="ORF">KAOT1_12557</name>
</gene>
<name>A9DJ81_9FLAO</name>
<proteinExistence type="predicted"/>
<dbReference type="EMBL" id="ABIB01000001">
    <property type="protein sequence ID" value="EDP98047.1"/>
    <property type="molecule type" value="Genomic_DNA"/>
</dbReference>
<dbReference type="Proteomes" id="UP000002945">
    <property type="component" value="Unassembled WGS sequence"/>
</dbReference>
<dbReference type="HOGENOM" id="CLU_3311437_0_0_10"/>
<reference evidence="1 2" key="1">
    <citation type="journal article" date="2011" name="J. Bacteriol.">
        <title>Genome sequence of the algicidal bacterium Kordia algicida OT-1.</title>
        <authorList>
            <person name="Lee H.S."/>
            <person name="Kang S.G."/>
            <person name="Kwon K.K."/>
            <person name="Lee J.H."/>
            <person name="Kim S.J."/>
        </authorList>
    </citation>
    <scope>NUCLEOTIDE SEQUENCE [LARGE SCALE GENOMIC DNA]</scope>
    <source>
        <strain evidence="1 2">OT-1</strain>
    </source>
</reference>
<protein>
    <submittedName>
        <fullName evidence="1">Uncharacterized protein</fullName>
    </submittedName>
</protein>